<evidence type="ECO:0000313" key="3">
    <source>
        <dbReference type="Proteomes" id="UP000707731"/>
    </source>
</evidence>
<protein>
    <submittedName>
        <fullName evidence="2">Antibiotic biosynthesis monooxygenase</fullName>
    </submittedName>
</protein>
<evidence type="ECO:0000259" key="1">
    <source>
        <dbReference type="Pfam" id="PF03992"/>
    </source>
</evidence>
<dbReference type="Gene3D" id="3.30.70.100">
    <property type="match status" value="1"/>
</dbReference>
<dbReference type="EMBL" id="JADLQN010000007">
    <property type="protein sequence ID" value="MBF6357857.1"/>
    <property type="molecule type" value="Genomic_DNA"/>
</dbReference>
<dbReference type="Proteomes" id="UP000707731">
    <property type="component" value="Unassembled WGS sequence"/>
</dbReference>
<keyword evidence="2" id="KW-0503">Monooxygenase</keyword>
<sequence length="95" mass="10264">MVVVAGHIMVDPARREAYLVGCVPVVEQARQARGCLDFAISADLLDSGRINVFERWATREDVEAFRGSGPEDGQSAAIREASVAEFDIAGIRSLT</sequence>
<dbReference type="GO" id="GO:0004497">
    <property type="term" value="F:monooxygenase activity"/>
    <property type="evidence" value="ECO:0007669"/>
    <property type="project" value="UniProtKB-KW"/>
</dbReference>
<evidence type="ECO:0000313" key="2">
    <source>
        <dbReference type="EMBL" id="MBF6357857.1"/>
    </source>
</evidence>
<comment type="caution">
    <text evidence="2">The sequence shown here is derived from an EMBL/GenBank/DDBJ whole genome shotgun (WGS) entry which is preliminary data.</text>
</comment>
<reference evidence="2 3" key="1">
    <citation type="submission" date="2020-10" db="EMBL/GenBank/DDBJ databases">
        <title>Identification of Nocardia species via Next-generation sequencing and recognition of intraspecies genetic diversity.</title>
        <authorList>
            <person name="Li P."/>
            <person name="Li P."/>
            <person name="Lu B."/>
        </authorList>
    </citation>
    <scope>NUCLEOTIDE SEQUENCE [LARGE SCALE GENOMIC DNA]</scope>
    <source>
        <strain evidence="2 3">BJ06-0143</strain>
    </source>
</reference>
<organism evidence="2 3">
    <name type="scientific">Nocardia higoensis</name>
    <dbReference type="NCBI Taxonomy" id="228599"/>
    <lineage>
        <taxon>Bacteria</taxon>
        <taxon>Bacillati</taxon>
        <taxon>Actinomycetota</taxon>
        <taxon>Actinomycetes</taxon>
        <taxon>Mycobacteriales</taxon>
        <taxon>Nocardiaceae</taxon>
        <taxon>Nocardia</taxon>
    </lineage>
</organism>
<proteinExistence type="predicted"/>
<name>A0ABS0DJV1_9NOCA</name>
<accession>A0ABS0DJV1</accession>
<keyword evidence="3" id="KW-1185">Reference proteome</keyword>
<dbReference type="SUPFAM" id="SSF54909">
    <property type="entry name" value="Dimeric alpha+beta barrel"/>
    <property type="match status" value="1"/>
</dbReference>
<feature type="domain" description="ABM" evidence="1">
    <location>
        <begin position="1"/>
        <end position="68"/>
    </location>
</feature>
<dbReference type="InterPro" id="IPR007138">
    <property type="entry name" value="ABM_dom"/>
</dbReference>
<gene>
    <name evidence="2" type="ORF">IU449_25500</name>
</gene>
<dbReference type="RefSeq" id="WP_195004703.1">
    <property type="nucleotide sequence ID" value="NZ_JADLQN010000007.1"/>
</dbReference>
<dbReference type="InterPro" id="IPR011008">
    <property type="entry name" value="Dimeric_a/b-barrel"/>
</dbReference>
<keyword evidence="2" id="KW-0560">Oxidoreductase</keyword>
<dbReference type="Pfam" id="PF03992">
    <property type="entry name" value="ABM"/>
    <property type="match status" value="1"/>
</dbReference>